<dbReference type="EMBL" id="VYKK01000004">
    <property type="protein sequence ID" value="KAA9007255.1"/>
    <property type="molecule type" value="Genomic_DNA"/>
</dbReference>
<proteinExistence type="predicted"/>
<dbReference type="RefSeq" id="WP_150456545.1">
    <property type="nucleotide sequence ID" value="NZ_VYKK01000004.1"/>
</dbReference>
<keyword evidence="2" id="KW-1185">Reference proteome</keyword>
<gene>
    <name evidence="1" type="ORF">F4V43_01855</name>
</gene>
<evidence type="ECO:0000313" key="1">
    <source>
        <dbReference type="EMBL" id="KAA9007255.1"/>
    </source>
</evidence>
<sequence length="83" mass="9922">MLQKEFTVVKYTAEDHQSWGLTKDKEYAVETNIDFVDKEDFFITVWNDSGRLAEMYDGEYQIVAGDEARWWSVKPEHTYVEQY</sequence>
<protein>
    <submittedName>
        <fullName evidence="1">Uncharacterized protein</fullName>
    </submittedName>
</protein>
<evidence type="ECO:0000313" key="2">
    <source>
        <dbReference type="Proteomes" id="UP000367750"/>
    </source>
</evidence>
<dbReference type="AlphaFoldDB" id="A0A5J5GGI5"/>
<reference evidence="1 2" key="1">
    <citation type="submission" date="2019-09" db="EMBL/GenBank/DDBJ databases">
        <title>Bacillus ochoae sp. nov., Paenibacillus whitsoniae sp. nov., Paenibacillus spiritus sp. nov. Isolated from the Mars Exploration Rover during spacecraft assembly.</title>
        <authorList>
            <person name="Seuylemezian A."/>
            <person name="Vaishampayan P."/>
        </authorList>
    </citation>
    <scope>NUCLEOTIDE SEQUENCE [LARGE SCALE GENOMIC DNA]</scope>
    <source>
        <strain evidence="1 2">MER_111</strain>
    </source>
</reference>
<accession>A0A5J5GGI5</accession>
<organism evidence="1 2">
    <name type="scientific">Paenibacillus spiritus</name>
    <dbReference type="NCBI Taxonomy" id="2496557"/>
    <lineage>
        <taxon>Bacteria</taxon>
        <taxon>Bacillati</taxon>
        <taxon>Bacillota</taxon>
        <taxon>Bacilli</taxon>
        <taxon>Bacillales</taxon>
        <taxon>Paenibacillaceae</taxon>
        <taxon>Paenibacillus</taxon>
    </lineage>
</organism>
<comment type="caution">
    <text evidence="1">The sequence shown here is derived from an EMBL/GenBank/DDBJ whole genome shotgun (WGS) entry which is preliminary data.</text>
</comment>
<dbReference type="Proteomes" id="UP000367750">
    <property type="component" value="Unassembled WGS sequence"/>
</dbReference>
<name>A0A5J5GGI5_9BACL</name>